<evidence type="ECO:0000256" key="1">
    <source>
        <dbReference type="ARBA" id="ARBA00004418"/>
    </source>
</evidence>
<feature type="chain" id="PRO_5021055339" description="Outer-membrane lipoprotein carrier protein" evidence="10">
    <location>
        <begin position="22"/>
        <end position="206"/>
    </location>
</feature>
<dbReference type="GO" id="GO:0042953">
    <property type="term" value="P:lipoprotein transport"/>
    <property type="evidence" value="ECO:0007669"/>
    <property type="project" value="InterPro"/>
</dbReference>
<gene>
    <name evidence="10" type="primary">lolA</name>
    <name evidence="11" type="ORF">EV686_106162</name>
</gene>
<sequence length="206" mass="22293" precursor="true">MLIKKLCAAAVLAAAPLMAHAADAVTQLRQFVNTVTSASGSFVQEQSSAERRTSSQSGVFSFERPGKFRWDVQKPYEQLTVSDGKRVYQYDPDLAQVTERSVDASVGASPAAILFGSGSFDESFNAQALPDADGMQWMRATPKQGDAGFEYVDIGFRDGMPARLMLLDAFGQTTRIELGGIQSNPKLPASAFRFQAPEGTDVVRMP</sequence>
<comment type="subcellular location">
    <subcellularLocation>
        <location evidence="1 10">Periplasm</location>
    </subcellularLocation>
</comment>
<dbReference type="SUPFAM" id="SSF89392">
    <property type="entry name" value="Prokaryotic lipoproteins and lipoprotein localization factors"/>
    <property type="match status" value="1"/>
</dbReference>
<reference evidence="11 12" key="1">
    <citation type="submission" date="2019-03" db="EMBL/GenBank/DDBJ databases">
        <title>Genomic Encyclopedia of Type Strains, Phase IV (KMG-IV): sequencing the most valuable type-strain genomes for metagenomic binning, comparative biology and taxonomic classification.</title>
        <authorList>
            <person name="Goeker M."/>
        </authorList>
    </citation>
    <scope>NUCLEOTIDE SEQUENCE [LARGE SCALE GENOMIC DNA]</scope>
    <source>
        <strain evidence="11 12">DSM 100048</strain>
    </source>
</reference>
<dbReference type="PANTHER" id="PTHR35869">
    <property type="entry name" value="OUTER-MEMBRANE LIPOPROTEIN CARRIER PROTEIN"/>
    <property type="match status" value="1"/>
</dbReference>
<organism evidence="11 12">
    <name type="scientific">Paracandidimonas soli</name>
    <dbReference type="NCBI Taxonomy" id="1917182"/>
    <lineage>
        <taxon>Bacteria</taxon>
        <taxon>Pseudomonadati</taxon>
        <taxon>Pseudomonadota</taxon>
        <taxon>Betaproteobacteria</taxon>
        <taxon>Burkholderiales</taxon>
        <taxon>Alcaligenaceae</taxon>
        <taxon>Paracandidimonas</taxon>
    </lineage>
</organism>
<comment type="subunit">
    <text evidence="3 10">Monomer.</text>
</comment>
<keyword evidence="5 10" id="KW-0813">Transport</keyword>
<keyword evidence="7 10" id="KW-0574">Periplasm</keyword>
<comment type="caution">
    <text evidence="11">The sequence shown here is derived from an EMBL/GenBank/DDBJ whole genome shotgun (WGS) entry which is preliminary data.</text>
</comment>
<keyword evidence="9 10" id="KW-0143">Chaperone</keyword>
<accession>A0A4R3V168</accession>
<evidence type="ECO:0000313" key="11">
    <source>
        <dbReference type="EMBL" id="TCU97280.1"/>
    </source>
</evidence>
<dbReference type="CDD" id="cd16325">
    <property type="entry name" value="LolA"/>
    <property type="match status" value="1"/>
</dbReference>
<evidence type="ECO:0000256" key="10">
    <source>
        <dbReference type="HAMAP-Rule" id="MF_00240"/>
    </source>
</evidence>
<protein>
    <recommendedName>
        <fullName evidence="4 10">Outer-membrane lipoprotein carrier protein</fullName>
    </recommendedName>
</protein>
<evidence type="ECO:0000256" key="3">
    <source>
        <dbReference type="ARBA" id="ARBA00011245"/>
    </source>
</evidence>
<keyword evidence="6 10" id="KW-0732">Signal</keyword>
<dbReference type="InterPro" id="IPR029046">
    <property type="entry name" value="LolA/LolB/LppX"/>
</dbReference>
<evidence type="ECO:0000256" key="6">
    <source>
        <dbReference type="ARBA" id="ARBA00022729"/>
    </source>
</evidence>
<evidence type="ECO:0000256" key="5">
    <source>
        <dbReference type="ARBA" id="ARBA00022448"/>
    </source>
</evidence>
<evidence type="ECO:0000256" key="2">
    <source>
        <dbReference type="ARBA" id="ARBA00007615"/>
    </source>
</evidence>
<dbReference type="PANTHER" id="PTHR35869:SF1">
    <property type="entry name" value="OUTER-MEMBRANE LIPOPROTEIN CARRIER PROTEIN"/>
    <property type="match status" value="1"/>
</dbReference>
<dbReference type="EMBL" id="SMBX01000006">
    <property type="protein sequence ID" value="TCU97280.1"/>
    <property type="molecule type" value="Genomic_DNA"/>
</dbReference>
<comment type="similarity">
    <text evidence="2 10">Belongs to the LolA family.</text>
</comment>
<dbReference type="OrthoDB" id="9787361at2"/>
<dbReference type="GO" id="GO:0044874">
    <property type="term" value="P:lipoprotein localization to outer membrane"/>
    <property type="evidence" value="ECO:0007669"/>
    <property type="project" value="UniProtKB-UniRule"/>
</dbReference>
<comment type="function">
    <text evidence="10">Participates in the translocation of lipoproteins from the inner membrane to the outer membrane. Only forms a complex with a lipoprotein if the residue after the N-terminal Cys is not an aspartate (The Asp acts as a targeting signal to indicate that the lipoprotein should stay in the inner membrane).</text>
</comment>
<evidence type="ECO:0000256" key="9">
    <source>
        <dbReference type="ARBA" id="ARBA00023186"/>
    </source>
</evidence>
<dbReference type="InterPro" id="IPR018323">
    <property type="entry name" value="OM_lipoprot_carrier_LolA_Pbac"/>
</dbReference>
<evidence type="ECO:0000256" key="7">
    <source>
        <dbReference type="ARBA" id="ARBA00022764"/>
    </source>
</evidence>
<evidence type="ECO:0000256" key="4">
    <source>
        <dbReference type="ARBA" id="ARBA00014035"/>
    </source>
</evidence>
<dbReference type="Pfam" id="PF03548">
    <property type="entry name" value="LolA"/>
    <property type="match status" value="1"/>
</dbReference>
<dbReference type="InterPro" id="IPR004564">
    <property type="entry name" value="OM_lipoprot_carrier_LolA-like"/>
</dbReference>
<dbReference type="GO" id="GO:0042597">
    <property type="term" value="C:periplasmic space"/>
    <property type="evidence" value="ECO:0007669"/>
    <property type="project" value="UniProtKB-SubCell"/>
</dbReference>
<proteinExistence type="inferred from homology"/>
<dbReference type="RefSeq" id="WP_132477374.1">
    <property type="nucleotide sequence ID" value="NZ_JBEBWM010000085.1"/>
</dbReference>
<keyword evidence="8 10" id="KW-0653">Protein transport</keyword>
<dbReference type="NCBIfam" id="TIGR00547">
    <property type="entry name" value="lolA"/>
    <property type="match status" value="1"/>
</dbReference>
<evidence type="ECO:0000313" key="12">
    <source>
        <dbReference type="Proteomes" id="UP000294692"/>
    </source>
</evidence>
<dbReference type="Gene3D" id="2.50.20.10">
    <property type="entry name" value="Lipoprotein localisation LolA/LolB/LppX"/>
    <property type="match status" value="1"/>
</dbReference>
<feature type="signal peptide" evidence="10">
    <location>
        <begin position="1"/>
        <end position="21"/>
    </location>
</feature>
<keyword evidence="11" id="KW-0449">Lipoprotein</keyword>
<dbReference type="Proteomes" id="UP000294692">
    <property type="component" value="Unassembled WGS sequence"/>
</dbReference>
<dbReference type="NCBIfam" id="NF000661">
    <property type="entry name" value="PRK00031.1-3"/>
    <property type="match status" value="1"/>
</dbReference>
<evidence type="ECO:0000256" key="8">
    <source>
        <dbReference type="ARBA" id="ARBA00022927"/>
    </source>
</evidence>
<dbReference type="AlphaFoldDB" id="A0A4R3V168"/>
<dbReference type="HAMAP" id="MF_00240">
    <property type="entry name" value="LolA"/>
    <property type="match status" value="1"/>
</dbReference>
<keyword evidence="12" id="KW-1185">Reference proteome</keyword>
<name>A0A4R3V168_9BURK</name>